<keyword evidence="4 8" id="KW-0479">Metal-binding</keyword>
<dbReference type="EC" id="3.1.-.-" evidence="8"/>
<keyword evidence="3 8" id="KW-0540">Nuclease</keyword>
<evidence type="ECO:0000256" key="7">
    <source>
        <dbReference type="ARBA" id="ARBA00022833"/>
    </source>
</evidence>
<keyword evidence="5 8" id="KW-0255">Endonuclease</keyword>
<evidence type="ECO:0000313" key="9">
    <source>
        <dbReference type="EMBL" id="XAJ81152.1"/>
    </source>
</evidence>
<evidence type="ECO:0000256" key="1">
    <source>
        <dbReference type="ARBA" id="ARBA00010875"/>
    </source>
</evidence>
<comment type="similarity">
    <text evidence="1 8">Belongs to the endoribonuclease YbeY family.</text>
</comment>
<dbReference type="InterPro" id="IPR002036">
    <property type="entry name" value="YbeY"/>
</dbReference>
<dbReference type="AlphaFoldDB" id="A0AAU6W5G5"/>
<dbReference type="GO" id="GO:0005737">
    <property type="term" value="C:cytoplasm"/>
    <property type="evidence" value="ECO:0007669"/>
    <property type="project" value="UniProtKB-SubCell"/>
</dbReference>
<protein>
    <recommendedName>
        <fullName evidence="8">Endoribonuclease YbeY</fullName>
        <ecNumber evidence="8">3.1.-.-</ecNumber>
    </recommendedName>
</protein>
<organism evidence="9">
    <name type="scientific">Buchnera aphidicola</name>
    <name type="common">Aphis aurantii</name>
    <dbReference type="NCBI Taxonomy" id="1470492"/>
    <lineage>
        <taxon>Bacteria</taxon>
        <taxon>Pseudomonadati</taxon>
        <taxon>Pseudomonadota</taxon>
        <taxon>Gammaproteobacteria</taxon>
        <taxon>Enterobacterales</taxon>
        <taxon>Erwiniaceae</taxon>
        <taxon>Buchnera</taxon>
    </lineage>
</organism>
<keyword evidence="8" id="KW-0698">rRNA processing</keyword>
<dbReference type="InterPro" id="IPR020549">
    <property type="entry name" value="YbeY_CS"/>
</dbReference>
<dbReference type="PROSITE" id="PS01306">
    <property type="entry name" value="UPF0054"/>
    <property type="match status" value="1"/>
</dbReference>
<name>A0AAU6W5G5_9GAMM</name>
<evidence type="ECO:0000256" key="4">
    <source>
        <dbReference type="ARBA" id="ARBA00022723"/>
    </source>
</evidence>
<proteinExistence type="inferred from homology"/>
<dbReference type="GO" id="GO:0004222">
    <property type="term" value="F:metalloendopeptidase activity"/>
    <property type="evidence" value="ECO:0007669"/>
    <property type="project" value="InterPro"/>
</dbReference>
<keyword evidence="7 8" id="KW-0862">Zinc</keyword>
<evidence type="ECO:0000256" key="3">
    <source>
        <dbReference type="ARBA" id="ARBA00022722"/>
    </source>
</evidence>
<dbReference type="PANTHER" id="PTHR46986:SF1">
    <property type="entry name" value="ENDORIBONUCLEASE YBEY, CHLOROPLASTIC"/>
    <property type="match status" value="1"/>
</dbReference>
<dbReference type="GO" id="GO:0008270">
    <property type="term" value="F:zinc ion binding"/>
    <property type="evidence" value="ECO:0007669"/>
    <property type="project" value="UniProtKB-UniRule"/>
</dbReference>
<dbReference type="GO" id="GO:0004521">
    <property type="term" value="F:RNA endonuclease activity"/>
    <property type="evidence" value="ECO:0007669"/>
    <property type="project" value="UniProtKB-UniRule"/>
</dbReference>
<feature type="binding site" evidence="8">
    <location>
        <position position="104"/>
    </location>
    <ligand>
        <name>Zn(2+)</name>
        <dbReference type="ChEBI" id="CHEBI:29105"/>
        <note>catalytic</note>
    </ligand>
</feature>
<dbReference type="InterPro" id="IPR023091">
    <property type="entry name" value="MetalPrtase_cat_dom_sf_prd"/>
</dbReference>
<evidence type="ECO:0000256" key="8">
    <source>
        <dbReference type="HAMAP-Rule" id="MF_00009"/>
    </source>
</evidence>
<dbReference type="HAMAP" id="MF_00009">
    <property type="entry name" value="Endoribonucl_YbeY"/>
    <property type="match status" value="1"/>
</dbReference>
<accession>A0AAU6W5G5</accession>
<dbReference type="Gene3D" id="3.40.390.30">
    <property type="entry name" value="Metalloproteases ('zincins'), catalytic domain"/>
    <property type="match status" value="1"/>
</dbReference>
<feature type="binding site" evidence="8">
    <location>
        <position position="108"/>
    </location>
    <ligand>
        <name>Zn(2+)</name>
        <dbReference type="ChEBI" id="CHEBI:29105"/>
        <note>catalytic</note>
    </ligand>
</feature>
<dbReference type="EMBL" id="CP135018">
    <property type="protein sequence ID" value="XAJ81152.1"/>
    <property type="molecule type" value="Genomic_DNA"/>
</dbReference>
<evidence type="ECO:0000256" key="2">
    <source>
        <dbReference type="ARBA" id="ARBA00022517"/>
    </source>
</evidence>
<reference evidence="9" key="1">
    <citation type="submission" date="2024-06" db="EMBL/GenBank/DDBJ databases">
        <title>Unveiling Genomic Reduction in Obligate Endosymbionts Buchnera of Aphids: Insights from Phylogenomic Comparative Analysis with Novel Genome Data and Co-obligate Endosymbionts.</title>
        <authorList>
            <person name="Lu C."/>
            <person name="Zou T."/>
            <person name="Liu Q."/>
            <person name="Huang X."/>
        </authorList>
    </citation>
    <scope>NUCLEOTIDE SEQUENCE</scope>
    <source>
        <strain evidence="9">Aphau13</strain>
    </source>
</reference>
<gene>
    <name evidence="8 9" type="primary">ybeY</name>
    <name evidence="9" type="ORF">RJT31_02225</name>
</gene>
<evidence type="ECO:0000256" key="5">
    <source>
        <dbReference type="ARBA" id="ARBA00022759"/>
    </source>
</evidence>
<dbReference type="Pfam" id="PF02130">
    <property type="entry name" value="YbeY"/>
    <property type="match status" value="1"/>
</dbReference>
<comment type="function">
    <text evidence="8">Single strand-specific metallo-endoribonuclease involved in late-stage 70S ribosome quality control and in maturation of the 3' terminus of the 16S rRNA.</text>
</comment>
<feature type="binding site" evidence="8">
    <location>
        <position position="114"/>
    </location>
    <ligand>
        <name>Zn(2+)</name>
        <dbReference type="ChEBI" id="CHEBI:29105"/>
        <note>catalytic</note>
    </ligand>
</feature>
<dbReference type="GO" id="GO:0006364">
    <property type="term" value="P:rRNA processing"/>
    <property type="evidence" value="ECO:0007669"/>
    <property type="project" value="UniProtKB-UniRule"/>
</dbReference>
<dbReference type="SUPFAM" id="SSF55486">
    <property type="entry name" value="Metalloproteases ('zincins'), catalytic domain"/>
    <property type="match status" value="1"/>
</dbReference>
<dbReference type="NCBIfam" id="TIGR00043">
    <property type="entry name" value="rRNA maturation RNase YbeY"/>
    <property type="match status" value="1"/>
</dbReference>
<keyword evidence="8" id="KW-0963">Cytoplasm</keyword>
<comment type="cofactor">
    <cofactor evidence="8">
        <name>Zn(2+)</name>
        <dbReference type="ChEBI" id="CHEBI:29105"/>
    </cofactor>
    <text evidence="8">Binds 1 zinc ion.</text>
</comment>
<comment type="subcellular location">
    <subcellularLocation>
        <location evidence="8">Cytoplasm</location>
    </subcellularLocation>
</comment>
<sequence>MNCKNKKKIPKKNMFEKWIKKIVYKKNIKIITIRIVDEEEIKNLNFKYRGKNYPTNILSFQFDCFIHKNIELLGDLVICKTIIEKESIQYNKTLESRWAHMIIHGTLHLLGYDHKNYQDQKIMENIENKIMSSLNYNKPYL</sequence>
<keyword evidence="2 8" id="KW-0690">Ribosome biogenesis</keyword>
<dbReference type="PANTHER" id="PTHR46986">
    <property type="entry name" value="ENDORIBONUCLEASE YBEY, CHLOROPLASTIC"/>
    <property type="match status" value="1"/>
</dbReference>
<evidence type="ECO:0000256" key="6">
    <source>
        <dbReference type="ARBA" id="ARBA00022801"/>
    </source>
</evidence>
<dbReference type="RefSeq" id="WP_343154535.1">
    <property type="nucleotide sequence ID" value="NZ_CP135018.1"/>
</dbReference>
<keyword evidence="6 8" id="KW-0378">Hydrolase</keyword>